<feature type="compositionally biased region" description="Low complexity" evidence="1">
    <location>
        <begin position="29"/>
        <end position="45"/>
    </location>
</feature>
<evidence type="ECO:0000256" key="2">
    <source>
        <dbReference type="SAM" id="SignalP"/>
    </source>
</evidence>
<dbReference type="Proteomes" id="UP000295511">
    <property type="component" value="Unassembled WGS sequence"/>
</dbReference>
<organism evidence="3 4">
    <name type="scientific">Arthrobacter terricola</name>
    <dbReference type="NCBI Taxonomy" id="2547396"/>
    <lineage>
        <taxon>Bacteria</taxon>
        <taxon>Bacillati</taxon>
        <taxon>Actinomycetota</taxon>
        <taxon>Actinomycetes</taxon>
        <taxon>Micrococcales</taxon>
        <taxon>Micrococcaceae</taxon>
        <taxon>Arthrobacter</taxon>
    </lineage>
</organism>
<dbReference type="PROSITE" id="PS51257">
    <property type="entry name" value="PROKAR_LIPOPROTEIN"/>
    <property type="match status" value="1"/>
</dbReference>
<gene>
    <name evidence="3" type="ORF">E1809_14125</name>
</gene>
<reference evidence="3 4" key="1">
    <citation type="submission" date="2019-03" db="EMBL/GenBank/DDBJ databases">
        <title>Whole genome sequence of Arthrobacter sp JH1-1.</title>
        <authorList>
            <person name="Trinh H.N."/>
        </authorList>
    </citation>
    <scope>NUCLEOTIDE SEQUENCE [LARGE SCALE GENOMIC DNA]</scope>
    <source>
        <strain evidence="3 4">JH1-1</strain>
    </source>
</reference>
<evidence type="ECO:0000313" key="3">
    <source>
        <dbReference type="EMBL" id="TDF94228.1"/>
    </source>
</evidence>
<dbReference type="AlphaFoldDB" id="A0A4R5KHK0"/>
<protein>
    <recommendedName>
        <fullName evidence="5">DUF3558 domain-containing protein</fullName>
    </recommendedName>
</protein>
<accession>A0A4R5KHK0</accession>
<feature type="chain" id="PRO_5038597409" description="DUF3558 domain-containing protein" evidence="2">
    <location>
        <begin position="25"/>
        <end position="213"/>
    </location>
</feature>
<name>A0A4R5KHK0_9MICC</name>
<dbReference type="RefSeq" id="WP_133204881.1">
    <property type="nucleotide sequence ID" value="NZ_SMRU01000016.1"/>
</dbReference>
<evidence type="ECO:0000256" key="1">
    <source>
        <dbReference type="SAM" id="MobiDB-lite"/>
    </source>
</evidence>
<dbReference type="OrthoDB" id="9841356at2"/>
<keyword evidence="2" id="KW-0732">Signal</keyword>
<proteinExistence type="predicted"/>
<feature type="region of interest" description="Disordered" evidence="1">
    <location>
        <begin position="29"/>
        <end position="57"/>
    </location>
</feature>
<keyword evidence="4" id="KW-1185">Reference proteome</keyword>
<comment type="caution">
    <text evidence="3">The sequence shown here is derived from an EMBL/GenBank/DDBJ whole genome shotgun (WGS) entry which is preliminary data.</text>
</comment>
<sequence length="213" mass="21710">MTSSGNRCAGVTLSLAVAAVLLTACQGGPTSGASTTTTAAAPASPRTDVTATPGTTAMDGRTLESPGSQACASPTLEAIRQKLGDVAAQVQTGTASATENQGMKETTCTFSLVPVPQGQDADPGNALTVSTDVFPDADSLAKVGLPRLMMSPNPVDGAGERAWYARNQLSSSTEYVLESVSKNVVTRITLALPVQAAPMDQPQDKLSALLESR</sequence>
<dbReference type="EMBL" id="SMRU01000016">
    <property type="protein sequence ID" value="TDF94228.1"/>
    <property type="molecule type" value="Genomic_DNA"/>
</dbReference>
<evidence type="ECO:0000313" key="4">
    <source>
        <dbReference type="Proteomes" id="UP000295511"/>
    </source>
</evidence>
<feature type="signal peptide" evidence="2">
    <location>
        <begin position="1"/>
        <end position="24"/>
    </location>
</feature>
<evidence type="ECO:0008006" key="5">
    <source>
        <dbReference type="Google" id="ProtNLM"/>
    </source>
</evidence>